<dbReference type="PIRSF" id="PIRSF002741">
    <property type="entry name" value="MppA"/>
    <property type="match status" value="1"/>
</dbReference>
<evidence type="ECO:0000256" key="1">
    <source>
        <dbReference type="ARBA" id="ARBA00004418"/>
    </source>
</evidence>
<evidence type="ECO:0000256" key="4">
    <source>
        <dbReference type="ARBA" id="ARBA00022729"/>
    </source>
</evidence>
<dbReference type="InterPro" id="IPR000914">
    <property type="entry name" value="SBP_5_dom"/>
</dbReference>
<dbReference type="Gene3D" id="3.40.190.10">
    <property type="entry name" value="Periplasmic binding protein-like II"/>
    <property type="match status" value="1"/>
</dbReference>
<dbReference type="InterPro" id="IPR039424">
    <property type="entry name" value="SBP_5"/>
</dbReference>
<evidence type="ECO:0000259" key="6">
    <source>
        <dbReference type="Pfam" id="PF00496"/>
    </source>
</evidence>
<dbReference type="InterPro" id="IPR030678">
    <property type="entry name" value="Peptide/Ni-bd"/>
</dbReference>
<accession>A0A964E4F1</accession>
<dbReference type="AlphaFoldDB" id="A0A964E4F1"/>
<feature type="signal peptide" evidence="5">
    <location>
        <begin position="1"/>
        <end position="28"/>
    </location>
</feature>
<comment type="subcellular location">
    <subcellularLocation>
        <location evidence="1">Periplasm</location>
    </subcellularLocation>
</comment>
<comment type="similarity">
    <text evidence="2">Belongs to the bacterial solute-binding protein 5 family.</text>
</comment>
<dbReference type="RefSeq" id="WP_227308072.1">
    <property type="nucleotide sequence ID" value="NZ_JAESVA010000004.1"/>
</dbReference>
<dbReference type="Gene3D" id="3.10.105.10">
    <property type="entry name" value="Dipeptide-binding Protein, Domain 3"/>
    <property type="match status" value="1"/>
</dbReference>
<evidence type="ECO:0000313" key="8">
    <source>
        <dbReference type="Proteomes" id="UP000721844"/>
    </source>
</evidence>
<organism evidence="7 8">
    <name type="scientific">Acidisoma cellulosilyticum</name>
    <dbReference type="NCBI Taxonomy" id="2802395"/>
    <lineage>
        <taxon>Bacteria</taxon>
        <taxon>Pseudomonadati</taxon>
        <taxon>Pseudomonadota</taxon>
        <taxon>Alphaproteobacteria</taxon>
        <taxon>Acetobacterales</taxon>
        <taxon>Acidocellaceae</taxon>
        <taxon>Acidisoma</taxon>
    </lineage>
</organism>
<dbReference type="PANTHER" id="PTHR30290">
    <property type="entry name" value="PERIPLASMIC BINDING COMPONENT OF ABC TRANSPORTER"/>
    <property type="match status" value="1"/>
</dbReference>
<sequence length="566" mass="62289">MALWRNVCMPILGASLLSASIGVGTSQAAPSQLLILTEDVPAGLDIDGPSIAIPTTQEGMVQLLEPLIDYTPKGMNADGVVVPDFSRPRGRLLESWSYDPATLTWTLHLRHDVKSCAGNTFTADDVLYTWARAKSVSGAVPNAWFLLNMSSVANFSTAVFDKNPAVSGPARKLGDEITKVDDYTIKVKQAQPNPLFLVNMAVVISQGIYDKTDMLKHATPSDPWSHDYANNVTAPSFGPYCVSKWVKNDEMVFTANPNYYRGKAAINRVVMKRVPQAANRLVILRSGQAQVIQGMTAHQYDSLKSAKGVTVGGVYGNEGMFIVMNFKTKPFDNIKLRQAIADAIPYSRIIDVGYAGEAKQWKSVIPTTYPDYVASDDYNYDPDKAKQLLAEAGYPGGKGLEQYADAFKLTYVAEKEATLGPVVNAIRTALVPLGIPVTLNPMPETEYGDHQIVKKDLAFAINDQEKPIGVDAGYAMQLFFVSKEAGGLNNMENYANPEIDALWAKAKLETDVTKRNAELAQMQQILMRDVAWLPVVTFKTQWAYSDKLKGVAWVPDNSMRFYDLHY</sequence>
<dbReference type="Proteomes" id="UP000721844">
    <property type="component" value="Unassembled WGS sequence"/>
</dbReference>
<proteinExistence type="inferred from homology"/>
<dbReference type="Pfam" id="PF00496">
    <property type="entry name" value="SBP_bac_5"/>
    <property type="match status" value="1"/>
</dbReference>
<dbReference type="SUPFAM" id="SSF53850">
    <property type="entry name" value="Periplasmic binding protein-like II"/>
    <property type="match status" value="1"/>
</dbReference>
<gene>
    <name evidence="7" type="ORF">ACELLULO517_14220</name>
</gene>
<name>A0A964E4F1_9PROT</name>
<reference evidence="7 8" key="1">
    <citation type="journal article" date="2021" name="Microorganisms">
        <title>Acidisoma silvae sp. nov. and Acidisomacellulosilytica sp. nov., Two Acidophilic Bacteria Isolated from Decaying Wood, Hydrolyzing Cellulose and Producing Poly-3-hydroxybutyrate.</title>
        <authorList>
            <person name="Mieszkin S."/>
            <person name="Pouder E."/>
            <person name="Uroz S."/>
            <person name="Simon-Colin C."/>
            <person name="Alain K."/>
        </authorList>
    </citation>
    <scope>NUCLEOTIDE SEQUENCE [LARGE SCALE GENOMIC DNA]</scope>
    <source>
        <strain evidence="7 8">HW T5.17</strain>
    </source>
</reference>
<evidence type="ECO:0000256" key="2">
    <source>
        <dbReference type="ARBA" id="ARBA00005695"/>
    </source>
</evidence>
<feature type="chain" id="PRO_5037074656" evidence="5">
    <location>
        <begin position="29"/>
        <end position="566"/>
    </location>
</feature>
<keyword evidence="4 5" id="KW-0732">Signal</keyword>
<feature type="domain" description="Solute-binding protein family 5" evidence="6">
    <location>
        <begin position="88"/>
        <end position="461"/>
    </location>
</feature>
<dbReference type="Gene3D" id="3.90.76.10">
    <property type="entry name" value="Dipeptide-binding Protein, Domain 1"/>
    <property type="match status" value="1"/>
</dbReference>
<dbReference type="GO" id="GO:1904680">
    <property type="term" value="F:peptide transmembrane transporter activity"/>
    <property type="evidence" value="ECO:0007669"/>
    <property type="project" value="TreeGrafter"/>
</dbReference>
<evidence type="ECO:0000256" key="5">
    <source>
        <dbReference type="SAM" id="SignalP"/>
    </source>
</evidence>
<dbReference type="GO" id="GO:0015833">
    <property type="term" value="P:peptide transport"/>
    <property type="evidence" value="ECO:0007669"/>
    <property type="project" value="TreeGrafter"/>
</dbReference>
<protein>
    <submittedName>
        <fullName evidence="7">ABC transporter substrate-binding protein</fullName>
    </submittedName>
</protein>
<keyword evidence="3" id="KW-0813">Transport</keyword>
<dbReference type="PANTHER" id="PTHR30290:SF9">
    <property type="entry name" value="OLIGOPEPTIDE-BINDING PROTEIN APPA"/>
    <property type="match status" value="1"/>
</dbReference>
<dbReference type="GO" id="GO:0030288">
    <property type="term" value="C:outer membrane-bounded periplasmic space"/>
    <property type="evidence" value="ECO:0007669"/>
    <property type="project" value="UniProtKB-ARBA"/>
</dbReference>
<dbReference type="EMBL" id="JAESVA010000004">
    <property type="protein sequence ID" value="MCB8881401.1"/>
    <property type="molecule type" value="Genomic_DNA"/>
</dbReference>
<keyword evidence="8" id="KW-1185">Reference proteome</keyword>
<dbReference type="CDD" id="cd08512">
    <property type="entry name" value="PBP2_NikA_DppA_OppA_like_7"/>
    <property type="match status" value="1"/>
</dbReference>
<dbReference type="GO" id="GO:0043190">
    <property type="term" value="C:ATP-binding cassette (ABC) transporter complex"/>
    <property type="evidence" value="ECO:0007669"/>
    <property type="project" value="InterPro"/>
</dbReference>
<comment type="caution">
    <text evidence="7">The sequence shown here is derived from an EMBL/GenBank/DDBJ whole genome shotgun (WGS) entry which is preliminary data.</text>
</comment>
<evidence type="ECO:0000313" key="7">
    <source>
        <dbReference type="EMBL" id="MCB8881401.1"/>
    </source>
</evidence>
<evidence type="ECO:0000256" key="3">
    <source>
        <dbReference type="ARBA" id="ARBA00022448"/>
    </source>
</evidence>